<protein>
    <submittedName>
        <fullName evidence="2">TIGR02186 family protein</fullName>
    </submittedName>
</protein>
<sequence length="261" mass="28320">MMPASDRFARLPAILAFVLALAAALAVALIGPLRARAQPLVADLSSHLISITSSFTGTELLLFGATDGPGEVIVVIRGPAETVDIRRKDRILGMWINAQSVRFAQVPAFYWVGASAPLDQFTNDQMLSRHRIGLNRLDFPGGGDITPEERITFRDALIRNRQQAGVFVPSIQPISRLGDRLFRVTVSFPSNVPTGAYRAEIFLVHDGRVVSAQTTPLFVRKDGLGDNIARLAHEQPFGYGVAAVLIALGAGWAAGFAFRRF</sequence>
<dbReference type="EMBL" id="JBBKTW010000002">
    <property type="protein sequence ID" value="MEN2987863.1"/>
    <property type="molecule type" value="Genomic_DNA"/>
</dbReference>
<name>A0ABU9YGG3_9PROT</name>
<organism evidence="2 3">
    <name type="scientific">Tistrella arctica</name>
    <dbReference type="NCBI Taxonomy" id="3133430"/>
    <lineage>
        <taxon>Bacteria</taxon>
        <taxon>Pseudomonadati</taxon>
        <taxon>Pseudomonadota</taxon>
        <taxon>Alphaproteobacteria</taxon>
        <taxon>Geminicoccales</taxon>
        <taxon>Geminicoccaceae</taxon>
        <taxon>Tistrella</taxon>
    </lineage>
</organism>
<comment type="caution">
    <text evidence="2">The sequence shown here is derived from an EMBL/GenBank/DDBJ whole genome shotgun (WGS) entry which is preliminary data.</text>
</comment>
<keyword evidence="3" id="KW-1185">Reference proteome</keyword>
<evidence type="ECO:0000256" key="1">
    <source>
        <dbReference type="SAM" id="Phobius"/>
    </source>
</evidence>
<dbReference type="InterPro" id="IPR019088">
    <property type="entry name" value="CHP02186-rel_TM"/>
</dbReference>
<proteinExistence type="predicted"/>
<keyword evidence="1" id="KW-0812">Transmembrane</keyword>
<reference evidence="2 3" key="1">
    <citation type="submission" date="2024-03" db="EMBL/GenBank/DDBJ databases">
        <title>High-quality draft genome sequencing of Tistrella sp. BH-R2-4.</title>
        <authorList>
            <person name="Dong C."/>
        </authorList>
    </citation>
    <scope>NUCLEOTIDE SEQUENCE [LARGE SCALE GENOMIC DNA]</scope>
    <source>
        <strain evidence="2 3">BH-R2-4</strain>
    </source>
</reference>
<dbReference type="Pfam" id="PF09608">
    <property type="entry name" value="Alph_Pro_TM"/>
    <property type="match status" value="1"/>
</dbReference>
<evidence type="ECO:0000313" key="2">
    <source>
        <dbReference type="EMBL" id="MEN2987863.1"/>
    </source>
</evidence>
<dbReference type="Proteomes" id="UP001413721">
    <property type="component" value="Unassembled WGS sequence"/>
</dbReference>
<evidence type="ECO:0000313" key="3">
    <source>
        <dbReference type="Proteomes" id="UP001413721"/>
    </source>
</evidence>
<keyword evidence="1" id="KW-1133">Transmembrane helix</keyword>
<accession>A0ABU9YGG3</accession>
<dbReference type="RefSeq" id="WP_345932594.1">
    <property type="nucleotide sequence ID" value="NZ_JBBKTV010000003.1"/>
</dbReference>
<keyword evidence="1" id="KW-0472">Membrane</keyword>
<feature type="transmembrane region" description="Helical" evidence="1">
    <location>
        <begin position="237"/>
        <end position="258"/>
    </location>
</feature>
<gene>
    <name evidence="2" type="ORF">WG926_06080</name>
</gene>